<dbReference type="Proteomes" id="UP001321450">
    <property type="component" value="Chromosome"/>
</dbReference>
<keyword evidence="7 8" id="KW-0456">Lyase</keyword>
<feature type="binding site" evidence="8">
    <location>
        <position position="57"/>
    </location>
    <ligand>
        <name>[4Fe-4S] cluster</name>
        <dbReference type="ChEBI" id="CHEBI:49883"/>
        <note>4Fe-4S-S-AdoMet</note>
    </ligand>
</feature>
<keyword evidence="6 8" id="KW-0411">Iron-sulfur</keyword>
<comment type="function">
    <text evidence="8">Catalyzes the complex heterocyclic radical-mediated conversion of 6-carboxy-5,6,7,8-tetrahydropterin (CPH4) to 7-carboxy-7-deazaguanine (CDG), a step common to the biosynthetic pathways of all 7-deazapurine-containing compounds.</text>
</comment>
<dbReference type="PANTHER" id="PTHR42836:SF1">
    <property type="entry name" value="7-CARBOXY-7-DEAZAGUANINE SYNTHASE"/>
    <property type="match status" value="1"/>
</dbReference>
<feature type="binding site" evidence="8">
    <location>
        <position position="60"/>
    </location>
    <ligand>
        <name>[4Fe-4S] cluster</name>
        <dbReference type="ChEBI" id="CHEBI:49883"/>
        <note>4Fe-4S-S-AdoMet</note>
    </ligand>
</feature>
<evidence type="ECO:0000256" key="2">
    <source>
        <dbReference type="ARBA" id="ARBA00022691"/>
    </source>
</evidence>
<comment type="subunit">
    <text evidence="8">Homodimer.</text>
</comment>
<name>A0AAU9CCG6_9GAMM</name>
<dbReference type="EC" id="4.3.99.3" evidence="8"/>
<evidence type="ECO:0000256" key="5">
    <source>
        <dbReference type="ARBA" id="ARBA00023004"/>
    </source>
</evidence>
<evidence type="ECO:0000256" key="6">
    <source>
        <dbReference type="ARBA" id="ARBA00023014"/>
    </source>
</evidence>
<dbReference type="InterPro" id="IPR013785">
    <property type="entry name" value="Aldolase_TIM"/>
</dbReference>
<feature type="binding site" evidence="8">
    <location>
        <begin position="59"/>
        <end position="61"/>
    </location>
    <ligand>
        <name>S-adenosyl-L-methionine</name>
        <dbReference type="ChEBI" id="CHEBI:59789"/>
    </ligand>
</feature>
<evidence type="ECO:0000256" key="7">
    <source>
        <dbReference type="ARBA" id="ARBA00023239"/>
    </source>
</evidence>
<evidence type="ECO:0000256" key="8">
    <source>
        <dbReference type="HAMAP-Rule" id="MF_00917"/>
    </source>
</evidence>
<dbReference type="AlphaFoldDB" id="A0AAU9CCG6"/>
<dbReference type="InterPro" id="IPR007197">
    <property type="entry name" value="rSAM"/>
</dbReference>
<organism evidence="10 11">
    <name type="scientific">Methylomarinovum tepidoasis</name>
    <dbReference type="NCBI Taxonomy" id="2840183"/>
    <lineage>
        <taxon>Bacteria</taxon>
        <taxon>Pseudomonadati</taxon>
        <taxon>Pseudomonadota</taxon>
        <taxon>Gammaproteobacteria</taxon>
        <taxon>Methylococcales</taxon>
        <taxon>Methylothermaceae</taxon>
        <taxon>Methylomarinovum</taxon>
    </lineage>
</organism>
<feature type="binding site" evidence="8">
    <location>
        <position position="49"/>
    </location>
    <ligand>
        <name>substrate</name>
    </ligand>
</feature>
<keyword evidence="5 8" id="KW-0408">Iron</keyword>
<dbReference type="GO" id="GO:0008616">
    <property type="term" value="P:tRNA queuosine(34) biosynthetic process"/>
    <property type="evidence" value="ECO:0007669"/>
    <property type="project" value="UniProtKB-UniRule"/>
</dbReference>
<dbReference type="KEGG" id="meiy:MIN45_P0825"/>
<comment type="cofactor">
    <cofactor evidence="8">
        <name>Mg(2+)</name>
        <dbReference type="ChEBI" id="CHEBI:18420"/>
    </cofactor>
</comment>
<dbReference type="Pfam" id="PF04055">
    <property type="entry name" value="Radical_SAM"/>
    <property type="match status" value="1"/>
</dbReference>
<keyword evidence="1 8" id="KW-0004">4Fe-4S</keyword>
<comment type="cofactor">
    <cofactor evidence="8">
        <name>S-adenosyl-L-methionine</name>
        <dbReference type="ChEBI" id="CHEBI:59789"/>
    </cofactor>
    <text evidence="8">Binds 1 S-adenosyl-L-methionine per subunit.</text>
</comment>
<evidence type="ECO:0000259" key="9">
    <source>
        <dbReference type="PROSITE" id="PS51918"/>
    </source>
</evidence>
<reference evidence="11" key="1">
    <citation type="journal article" date="2024" name="Int. J. Syst. Evol. Microbiol.">
        <title>Methylomarinovum tepidoasis sp. nov., a moderately thermophilic methanotroph of the family Methylothermaceae isolated from a deep-sea hydrothermal field.</title>
        <authorList>
            <person name="Hirayama H."/>
            <person name="Takaki Y."/>
            <person name="Abe M."/>
            <person name="Miyazaki M."/>
            <person name="Uematsu K."/>
            <person name="Matsui Y."/>
            <person name="Takai K."/>
        </authorList>
    </citation>
    <scope>NUCLEOTIDE SEQUENCE [LARGE SCALE GENOMIC DNA]</scope>
    <source>
        <strain evidence="11">IN45</strain>
    </source>
</reference>
<comment type="catalytic activity">
    <reaction evidence="8">
        <text>6-carboxy-5,6,7,8-tetrahydropterin + H(+) = 7-carboxy-7-carbaguanine + NH4(+)</text>
        <dbReference type="Rhea" id="RHEA:27974"/>
        <dbReference type="ChEBI" id="CHEBI:15378"/>
        <dbReference type="ChEBI" id="CHEBI:28938"/>
        <dbReference type="ChEBI" id="CHEBI:61032"/>
        <dbReference type="ChEBI" id="CHEBI:61036"/>
        <dbReference type="EC" id="4.3.99.3"/>
    </reaction>
</comment>
<evidence type="ECO:0000256" key="3">
    <source>
        <dbReference type="ARBA" id="ARBA00022723"/>
    </source>
</evidence>
<dbReference type="InterPro" id="IPR058240">
    <property type="entry name" value="rSAM_sf"/>
</dbReference>
<dbReference type="PANTHER" id="PTHR42836">
    <property type="entry name" value="7-CARBOXY-7-DEAZAGUANINE SYNTHASE"/>
    <property type="match status" value="1"/>
</dbReference>
<dbReference type="InterPro" id="IPR027621">
    <property type="entry name" value="rSAM_QueE_gams"/>
</dbReference>
<dbReference type="GO" id="GO:0051539">
    <property type="term" value="F:4 iron, 4 sulfur cluster binding"/>
    <property type="evidence" value="ECO:0007669"/>
    <property type="project" value="UniProtKB-UniRule"/>
</dbReference>
<evidence type="ECO:0000313" key="11">
    <source>
        <dbReference type="Proteomes" id="UP001321450"/>
    </source>
</evidence>
<comment type="similarity">
    <text evidence="8">Belongs to the radical SAM superfamily. 7-carboxy-7-deazaguanine synthase family.</text>
</comment>
<feature type="domain" description="Radical SAM core" evidence="9">
    <location>
        <begin position="40"/>
        <end position="230"/>
    </location>
</feature>
<dbReference type="HAMAP" id="MF_00917">
    <property type="entry name" value="QueE"/>
    <property type="match status" value="1"/>
</dbReference>
<dbReference type="NCBIfam" id="TIGR04349">
    <property type="entry name" value="rSAM_QueE_gams"/>
    <property type="match status" value="1"/>
</dbReference>
<dbReference type="Gene3D" id="3.20.20.70">
    <property type="entry name" value="Aldolase class I"/>
    <property type="match status" value="1"/>
</dbReference>
<keyword evidence="11" id="KW-1185">Reference proteome</keyword>
<dbReference type="GO" id="GO:1904047">
    <property type="term" value="F:S-adenosyl-L-methionine binding"/>
    <property type="evidence" value="ECO:0007669"/>
    <property type="project" value="UniProtKB-UniRule"/>
</dbReference>
<accession>A0AAU9CCG6</accession>
<proteinExistence type="inferred from homology"/>
<dbReference type="SFLD" id="SFLDS00029">
    <property type="entry name" value="Radical_SAM"/>
    <property type="match status" value="1"/>
</dbReference>
<evidence type="ECO:0000313" key="10">
    <source>
        <dbReference type="EMBL" id="BCX88456.1"/>
    </source>
</evidence>
<dbReference type="PIRSF" id="PIRSF000370">
    <property type="entry name" value="QueE"/>
    <property type="match status" value="1"/>
</dbReference>
<dbReference type="SUPFAM" id="SSF102114">
    <property type="entry name" value="Radical SAM enzymes"/>
    <property type="match status" value="1"/>
</dbReference>
<dbReference type="GO" id="GO:0016840">
    <property type="term" value="F:carbon-nitrogen lyase activity"/>
    <property type="evidence" value="ECO:0007669"/>
    <property type="project" value="UniProtKB-UniRule"/>
</dbReference>
<gene>
    <name evidence="8" type="primary">queE</name>
    <name evidence="10" type="ORF">MIN45_P0825</name>
</gene>
<feature type="binding site" evidence="8">
    <location>
        <position position="53"/>
    </location>
    <ligand>
        <name>[4Fe-4S] cluster</name>
        <dbReference type="ChEBI" id="CHEBI:49883"/>
        <note>4Fe-4S-S-AdoMet</note>
    </ligand>
</feature>
<evidence type="ECO:0000256" key="4">
    <source>
        <dbReference type="ARBA" id="ARBA00022842"/>
    </source>
</evidence>
<dbReference type="EMBL" id="AP024718">
    <property type="protein sequence ID" value="BCX88456.1"/>
    <property type="molecule type" value="Genomic_DNA"/>
</dbReference>
<dbReference type="GO" id="GO:0000287">
    <property type="term" value="F:magnesium ion binding"/>
    <property type="evidence" value="ECO:0007669"/>
    <property type="project" value="UniProtKB-UniRule"/>
</dbReference>
<keyword evidence="2 8" id="KW-0949">S-adenosyl-L-methionine</keyword>
<dbReference type="PROSITE" id="PS51918">
    <property type="entry name" value="RADICAL_SAM"/>
    <property type="match status" value="1"/>
</dbReference>
<feature type="binding site" evidence="8">
    <location>
        <position position="62"/>
    </location>
    <ligand>
        <name>Mg(2+)</name>
        <dbReference type="ChEBI" id="CHEBI:18420"/>
    </ligand>
</feature>
<evidence type="ECO:0000256" key="1">
    <source>
        <dbReference type="ARBA" id="ARBA00022485"/>
    </source>
</evidence>
<protein>
    <recommendedName>
        <fullName evidence="8">7-carboxy-7-deazaguanine synthase</fullName>
        <shortName evidence="8">CDG synthase</shortName>
        <ecNumber evidence="8">4.3.99.3</ecNumber>
    </recommendedName>
    <alternativeName>
        <fullName evidence="8">Queuosine biosynthesis protein QueE</fullName>
    </alternativeName>
</protein>
<feature type="binding site" evidence="8">
    <location>
        <position position="92"/>
    </location>
    <ligand>
        <name>substrate</name>
    </ligand>
</feature>
<keyword evidence="8" id="KW-0671">Queuosine biosynthesis</keyword>
<comment type="cofactor">
    <cofactor evidence="8">
        <name>[4Fe-4S] cluster</name>
        <dbReference type="ChEBI" id="CHEBI:49883"/>
    </cofactor>
    <text evidence="8">Binds 1 [4Fe-4S] cluster. The cluster is coordinated with 3 cysteines and an exchangeable S-adenosyl-L-methionine.</text>
</comment>
<comment type="pathway">
    <text evidence="8">Purine metabolism; 7-cyano-7-deazaguanine biosynthesis.</text>
</comment>
<feature type="binding site" evidence="8">
    <location>
        <position position="94"/>
    </location>
    <ligand>
        <name>S-adenosyl-L-methionine</name>
        <dbReference type="ChEBI" id="CHEBI:59789"/>
    </ligand>
</feature>
<feature type="binding site" evidence="8">
    <location>
        <begin position="34"/>
        <end position="36"/>
    </location>
    <ligand>
        <name>substrate</name>
    </ligand>
</feature>
<sequence length="234" mass="26235">MPPNWLPNAWRAWNRRVLEPVSETLKIKEIFLSIQGEADTVGWPTVFVRLSGCPLRCRWCDTAYAFQGGERLTLDAVVARVREYGVRHVTVTGGEPLAQPACLALLTRLADAGFAVSLETSGALDVSGVDPRVVKVMDLKPPTSGEAARNRWENLAFLQPADQVKFVIADRGDYEWSREQLEAHRLAGRCQVLFSPVAGELAPRQLAEWILEDRLPVRFQLQLHKLLWGDQPGR</sequence>
<dbReference type="InterPro" id="IPR024924">
    <property type="entry name" value="7-CO-7-deazaguanine_synth-like"/>
</dbReference>
<keyword evidence="3 8" id="KW-0479">Metal-binding</keyword>
<dbReference type="CDD" id="cd01335">
    <property type="entry name" value="Radical_SAM"/>
    <property type="match status" value="1"/>
</dbReference>
<comment type="caution">
    <text evidence="8">Lacks conserved residue(s) required for the propagation of feature annotation.</text>
</comment>
<keyword evidence="4 8" id="KW-0460">Magnesium</keyword>